<organism evidence="2 3">
    <name type="scientific">Fusarium oxysporum f. sp. cubense (strain race 1)</name>
    <name type="common">Panama disease fungus</name>
    <dbReference type="NCBI Taxonomy" id="1229664"/>
    <lineage>
        <taxon>Eukaryota</taxon>
        <taxon>Fungi</taxon>
        <taxon>Dikarya</taxon>
        <taxon>Ascomycota</taxon>
        <taxon>Pezizomycotina</taxon>
        <taxon>Sordariomycetes</taxon>
        <taxon>Hypocreomycetidae</taxon>
        <taxon>Hypocreales</taxon>
        <taxon>Nectriaceae</taxon>
        <taxon>Fusarium</taxon>
        <taxon>Fusarium oxysporum species complex</taxon>
    </lineage>
</organism>
<evidence type="ECO:0000256" key="1">
    <source>
        <dbReference type="SAM" id="MobiDB-lite"/>
    </source>
</evidence>
<proteinExistence type="predicted"/>
<dbReference type="HOGENOM" id="CLU_702157_0_0_1"/>
<feature type="region of interest" description="Disordered" evidence="1">
    <location>
        <begin position="273"/>
        <end position="304"/>
    </location>
</feature>
<reference evidence="3" key="1">
    <citation type="submission" date="2012-09" db="EMBL/GenBank/DDBJ databases">
        <title>Genome sequencing and comparative transcriptomics of race 1 and race 4 of banana pathogen: Fusarium oxysporum f. sp. cubense.</title>
        <authorList>
            <person name="Fang X."/>
            <person name="Huang J."/>
        </authorList>
    </citation>
    <scope>NUCLEOTIDE SEQUENCE [LARGE SCALE GENOMIC DNA]</scope>
    <source>
        <strain evidence="3">race 1</strain>
    </source>
</reference>
<gene>
    <name evidence="2" type="ORF">FOC1_g10004122</name>
</gene>
<dbReference type="OrthoDB" id="5101109at2759"/>
<dbReference type="VEuPathDB" id="FungiDB:FOC1_g10004122"/>
<dbReference type="AlphaFoldDB" id="N4UFK7"/>
<evidence type="ECO:0000313" key="3">
    <source>
        <dbReference type="Proteomes" id="UP000016928"/>
    </source>
</evidence>
<evidence type="ECO:0000313" key="2">
    <source>
        <dbReference type="EMBL" id="ENH70137.1"/>
    </source>
</evidence>
<feature type="compositionally biased region" description="Polar residues" evidence="1">
    <location>
        <begin position="279"/>
        <end position="298"/>
    </location>
</feature>
<dbReference type="Proteomes" id="UP000016928">
    <property type="component" value="Unassembled WGS sequence"/>
</dbReference>
<accession>N4UFK7</accession>
<feature type="region of interest" description="Disordered" evidence="1">
    <location>
        <begin position="353"/>
        <end position="375"/>
    </location>
</feature>
<reference evidence="3" key="2">
    <citation type="journal article" date="2014" name="PLoS ONE">
        <title>Genome and Transcriptome Analysis of the Fungal Pathogen Fusarium oxysporum f. sp. cubense Causing Banana Vascular Wilt Disease.</title>
        <authorList>
            <person name="Guo L."/>
            <person name="Han L."/>
            <person name="Yang L."/>
            <person name="Zeng H."/>
            <person name="Fan D."/>
            <person name="Zhu Y."/>
            <person name="Feng Y."/>
            <person name="Wang G."/>
            <person name="Peng C."/>
            <person name="Jiang X."/>
            <person name="Zhou D."/>
            <person name="Ni P."/>
            <person name="Liang C."/>
            <person name="Liu L."/>
            <person name="Wang J."/>
            <person name="Mao C."/>
            <person name="Fang X."/>
            <person name="Peng M."/>
            <person name="Huang J."/>
        </authorList>
    </citation>
    <scope>NUCLEOTIDE SEQUENCE [LARGE SCALE GENOMIC DNA]</scope>
    <source>
        <strain evidence="3">race 1</strain>
    </source>
</reference>
<name>N4UFK7_FUSC1</name>
<sequence>MPANPTPKVPSSWTRQWIKTAKTNPMWIIKIYPSGTRWASFGEVIVAELGSEEHPDRLTIFQSRPNLEKGSMFTGNEPTSPTKYETTSSDEQLQLVKEMGMIFSYLNHKDIWPKYCAVYEAIYDHMGDFDTWYSTQQGAGTTIPSLLKEWREYNRLVLDSMVHRARDTETWMYNNKENYFNIKIANTSMSDVITEDFDVNVFLDLFHWSFEDAYRELITPRFQMASFEEQRLSLDCQVSSSLEKLGVPDRDESFGITNSTDVLPALDLLSSGHSSQSSINRDNSPSAQASNLKRTSSSKTDDSVPKRICREAIDDLCSVTDEDLPSTLKSPENWTISCGQLLAPCRDNHDLHNSSVDDRCSGKQHGASDYDDDTKGHKDFVIVAGNVCWTKHR</sequence>
<dbReference type="EMBL" id="KB730206">
    <property type="protein sequence ID" value="ENH70137.1"/>
    <property type="molecule type" value="Genomic_DNA"/>
</dbReference>
<protein>
    <submittedName>
        <fullName evidence="2">Uncharacterized protein</fullName>
    </submittedName>
</protein>